<dbReference type="GO" id="GO:0061630">
    <property type="term" value="F:ubiquitin protein ligase activity"/>
    <property type="evidence" value="ECO:0007669"/>
    <property type="project" value="UniProtKB-EC"/>
</dbReference>
<keyword evidence="10" id="KW-0862">Zinc</keyword>
<dbReference type="GO" id="GO:0004674">
    <property type="term" value="F:protein serine/threonine kinase activity"/>
    <property type="evidence" value="ECO:0007669"/>
    <property type="project" value="UniProtKB-EC"/>
</dbReference>
<dbReference type="InterPro" id="IPR013083">
    <property type="entry name" value="Znf_RING/FYVE/PHD"/>
</dbReference>
<dbReference type="GO" id="GO:0008270">
    <property type="term" value="F:zinc ion binding"/>
    <property type="evidence" value="ECO:0007669"/>
    <property type="project" value="UniProtKB-KW"/>
</dbReference>
<dbReference type="Pfam" id="PF14380">
    <property type="entry name" value="WAK_assoc"/>
    <property type="match status" value="1"/>
</dbReference>
<comment type="catalytic activity">
    <reaction evidence="15">
        <text>L-threonyl-[protein] + ATP = O-phospho-L-threonyl-[protein] + ADP + H(+)</text>
        <dbReference type="Rhea" id="RHEA:46608"/>
        <dbReference type="Rhea" id="RHEA-COMP:11060"/>
        <dbReference type="Rhea" id="RHEA-COMP:11605"/>
        <dbReference type="ChEBI" id="CHEBI:15378"/>
        <dbReference type="ChEBI" id="CHEBI:30013"/>
        <dbReference type="ChEBI" id="CHEBI:30616"/>
        <dbReference type="ChEBI" id="CHEBI:61977"/>
        <dbReference type="ChEBI" id="CHEBI:456216"/>
        <dbReference type="EC" id="2.7.11.1"/>
    </reaction>
</comment>
<dbReference type="InterPro" id="IPR001841">
    <property type="entry name" value="Znf_RING"/>
</dbReference>
<keyword evidence="11 18" id="KW-1133">Transmembrane helix</keyword>
<accession>A0A9Q1QHK8</accession>
<keyword evidence="5 18" id="KW-0812">Transmembrane</keyword>
<evidence type="ECO:0000256" key="1">
    <source>
        <dbReference type="ARBA" id="ARBA00000900"/>
    </source>
</evidence>
<evidence type="ECO:0000256" key="10">
    <source>
        <dbReference type="ARBA" id="ARBA00022833"/>
    </source>
</evidence>
<dbReference type="GO" id="GO:0030247">
    <property type="term" value="F:polysaccharide binding"/>
    <property type="evidence" value="ECO:0007669"/>
    <property type="project" value="InterPro"/>
</dbReference>
<comment type="caution">
    <text evidence="20">The sequence shown here is derived from an EMBL/GenBank/DDBJ whole genome shotgun (WGS) entry which is preliminary data.</text>
</comment>
<evidence type="ECO:0000256" key="9">
    <source>
        <dbReference type="ARBA" id="ARBA00022786"/>
    </source>
</evidence>
<dbReference type="PROSITE" id="PS50089">
    <property type="entry name" value="ZF_RING_2"/>
    <property type="match status" value="1"/>
</dbReference>
<evidence type="ECO:0000313" key="21">
    <source>
        <dbReference type="Proteomes" id="UP001153076"/>
    </source>
</evidence>
<comment type="catalytic activity">
    <reaction evidence="16">
        <text>L-seryl-[protein] + ATP = O-phospho-L-seryl-[protein] + ADP + H(+)</text>
        <dbReference type="Rhea" id="RHEA:17989"/>
        <dbReference type="Rhea" id="RHEA-COMP:9863"/>
        <dbReference type="Rhea" id="RHEA-COMP:11604"/>
        <dbReference type="ChEBI" id="CHEBI:15378"/>
        <dbReference type="ChEBI" id="CHEBI:29999"/>
        <dbReference type="ChEBI" id="CHEBI:30616"/>
        <dbReference type="ChEBI" id="CHEBI:83421"/>
        <dbReference type="ChEBI" id="CHEBI:456216"/>
        <dbReference type="EC" id="2.7.11.1"/>
    </reaction>
</comment>
<evidence type="ECO:0000256" key="16">
    <source>
        <dbReference type="ARBA" id="ARBA00048679"/>
    </source>
</evidence>
<comment type="pathway">
    <text evidence="3">Protein modification; protein ubiquitination.</text>
</comment>
<evidence type="ECO:0000256" key="13">
    <source>
        <dbReference type="ARBA" id="ARBA00023180"/>
    </source>
</evidence>
<dbReference type="AlphaFoldDB" id="A0A9Q1QHK8"/>
<evidence type="ECO:0000256" key="15">
    <source>
        <dbReference type="ARBA" id="ARBA00047899"/>
    </source>
</evidence>
<evidence type="ECO:0000256" key="7">
    <source>
        <dbReference type="ARBA" id="ARBA00022729"/>
    </source>
</evidence>
<dbReference type="InterPro" id="IPR032872">
    <property type="entry name" value="WAK_assoc_C"/>
</dbReference>
<dbReference type="Pfam" id="PF13639">
    <property type="entry name" value="zf-RING_2"/>
    <property type="match status" value="1"/>
</dbReference>
<evidence type="ECO:0000256" key="3">
    <source>
        <dbReference type="ARBA" id="ARBA00004906"/>
    </source>
</evidence>
<comment type="catalytic activity">
    <reaction evidence="1">
        <text>S-ubiquitinyl-[E2 ubiquitin-conjugating enzyme]-L-cysteine + [acceptor protein]-L-lysine = [E2 ubiquitin-conjugating enzyme]-L-cysteine + N(6)-ubiquitinyl-[acceptor protein]-L-lysine.</text>
        <dbReference type="EC" id="2.3.2.27"/>
    </reaction>
</comment>
<evidence type="ECO:0000313" key="20">
    <source>
        <dbReference type="EMBL" id="KAJ8440655.1"/>
    </source>
</evidence>
<evidence type="ECO:0000256" key="5">
    <source>
        <dbReference type="ARBA" id="ARBA00022692"/>
    </source>
</evidence>
<keyword evidence="21" id="KW-1185">Reference proteome</keyword>
<keyword evidence="12 18" id="KW-0472">Membrane</keyword>
<evidence type="ECO:0000256" key="14">
    <source>
        <dbReference type="ARBA" id="ARBA00024209"/>
    </source>
</evidence>
<dbReference type="Gene3D" id="3.30.40.10">
    <property type="entry name" value="Zinc/RING finger domain, C3HC4 (zinc finger)"/>
    <property type="match status" value="1"/>
</dbReference>
<organism evidence="20 21">
    <name type="scientific">Carnegiea gigantea</name>
    <dbReference type="NCBI Taxonomy" id="171969"/>
    <lineage>
        <taxon>Eukaryota</taxon>
        <taxon>Viridiplantae</taxon>
        <taxon>Streptophyta</taxon>
        <taxon>Embryophyta</taxon>
        <taxon>Tracheophyta</taxon>
        <taxon>Spermatophyta</taxon>
        <taxon>Magnoliopsida</taxon>
        <taxon>eudicotyledons</taxon>
        <taxon>Gunneridae</taxon>
        <taxon>Pentapetalae</taxon>
        <taxon>Caryophyllales</taxon>
        <taxon>Cactineae</taxon>
        <taxon>Cactaceae</taxon>
        <taxon>Cactoideae</taxon>
        <taxon>Echinocereeae</taxon>
        <taxon>Carnegiea</taxon>
    </lineage>
</organism>
<dbReference type="OrthoDB" id="8062037at2759"/>
<gene>
    <name evidence="20" type="ORF">Cgig2_031072</name>
</gene>
<proteinExistence type="inferred from homology"/>
<dbReference type="EMBL" id="JAKOGI010000186">
    <property type="protein sequence ID" value="KAJ8440655.1"/>
    <property type="molecule type" value="Genomic_DNA"/>
</dbReference>
<keyword evidence="7" id="KW-0732">Signal</keyword>
<evidence type="ECO:0000256" key="6">
    <source>
        <dbReference type="ARBA" id="ARBA00022723"/>
    </source>
</evidence>
<evidence type="ECO:0000256" key="12">
    <source>
        <dbReference type="ARBA" id="ARBA00023136"/>
    </source>
</evidence>
<dbReference type="PANTHER" id="PTHR46279:SF2">
    <property type="entry name" value="RING-H2 FINGER PROTEIN ATL21A-RELATED"/>
    <property type="match status" value="1"/>
</dbReference>
<feature type="domain" description="RING-type" evidence="19">
    <location>
        <begin position="366"/>
        <end position="408"/>
    </location>
</feature>
<keyword evidence="6" id="KW-0479">Metal-binding</keyword>
<dbReference type="InterPro" id="IPR046948">
    <property type="entry name" value="ATL20-22-like"/>
</dbReference>
<keyword evidence="8 17" id="KW-0863">Zinc-finger</keyword>
<name>A0A9Q1QHK8_9CARY</name>
<feature type="transmembrane region" description="Helical" evidence="18">
    <location>
        <begin position="294"/>
        <end position="314"/>
    </location>
</feature>
<sequence>MPQPQEAPTGLDQAIIDSYTMVVLGASRKVPAHHFQKPYDLYNSYLISLISPMGFITFLLPLLFASSAYSTCPITTCTNTTNIPVRFPFWVNKQRPKNCSYPGFSLYCTDQGLTALNLPKSGQFLVRYISYQTQSIQLYDPKNCLPKRLLDGVDPSGSPFEADSYVNYTFLSCPRNFTDARFSVIDCLSNSTTSIMASTHSIFAQKMSNKSCQMIRTIRVPSSGPETDEGFTSSLSDDIWLSWDEPDCEDCEVKGGICGFQNNGSQQIGCFYGAASSGDLQDTGVSKVLKVLKIIAFSIAVAALVCALFAMIYLCNLASTWNRQQTPVMPQLEEAPTGLDQATIDSYTKVVLGQSCRVPGLNDGTCPICLSEFKAKETLRCIPGCQHCFHAECIDEWLMMNATCPLCRVSPVHHLQDQTN</sequence>
<evidence type="ECO:0000256" key="17">
    <source>
        <dbReference type="PROSITE-ProRule" id="PRU00175"/>
    </source>
</evidence>
<dbReference type="GO" id="GO:0016020">
    <property type="term" value="C:membrane"/>
    <property type="evidence" value="ECO:0007669"/>
    <property type="project" value="UniProtKB-SubCell"/>
</dbReference>
<comment type="subcellular location">
    <subcellularLocation>
        <location evidence="2">Membrane</location>
        <topology evidence="2">Single-pass membrane protein</topology>
    </subcellularLocation>
</comment>
<dbReference type="SUPFAM" id="SSF57850">
    <property type="entry name" value="RING/U-box"/>
    <property type="match status" value="1"/>
</dbReference>
<evidence type="ECO:0000256" key="18">
    <source>
        <dbReference type="SAM" id="Phobius"/>
    </source>
</evidence>
<dbReference type="Proteomes" id="UP001153076">
    <property type="component" value="Unassembled WGS sequence"/>
</dbReference>
<dbReference type="PANTHER" id="PTHR46279">
    <property type="entry name" value="RING/U-BOX SUPERFAMILY PROTEIN"/>
    <property type="match status" value="1"/>
</dbReference>
<dbReference type="CDD" id="cd16461">
    <property type="entry name" value="RING-H2_EL5-like"/>
    <property type="match status" value="1"/>
</dbReference>
<feature type="transmembrane region" description="Helical" evidence="18">
    <location>
        <begin position="45"/>
        <end position="65"/>
    </location>
</feature>
<dbReference type="InterPro" id="IPR025287">
    <property type="entry name" value="WAK_GUB"/>
</dbReference>
<evidence type="ECO:0000256" key="2">
    <source>
        <dbReference type="ARBA" id="ARBA00004167"/>
    </source>
</evidence>
<keyword evidence="9" id="KW-0833">Ubl conjugation pathway</keyword>
<evidence type="ECO:0000256" key="4">
    <source>
        <dbReference type="ARBA" id="ARBA00022679"/>
    </source>
</evidence>
<evidence type="ECO:0000256" key="11">
    <source>
        <dbReference type="ARBA" id="ARBA00022989"/>
    </source>
</evidence>
<evidence type="ECO:0000259" key="19">
    <source>
        <dbReference type="PROSITE" id="PS50089"/>
    </source>
</evidence>
<keyword evidence="4" id="KW-0808">Transferase</keyword>
<protein>
    <recommendedName>
        <fullName evidence="19">RING-type domain-containing protein</fullName>
    </recommendedName>
</protein>
<keyword evidence="13" id="KW-0325">Glycoprotein</keyword>
<comment type="similarity">
    <text evidence="14">Belongs to the RING-type zinc finger family. ATL subfamily.</text>
</comment>
<dbReference type="Pfam" id="PF13947">
    <property type="entry name" value="GUB_WAK_bind"/>
    <property type="match status" value="1"/>
</dbReference>
<evidence type="ECO:0000256" key="8">
    <source>
        <dbReference type="ARBA" id="ARBA00022771"/>
    </source>
</evidence>
<reference evidence="20" key="1">
    <citation type="submission" date="2022-04" db="EMBL/GenBank/DDBJ databases">
        <title>Carnegiea gigantea Genome sequencing and assembly v2.</title>
        <authorList>
            <person name="Copetti D."/>
            <person name="Sanderson M.J."/>
            <person name="Burquez A."/>
            <person name="Wojciechowski M.F."/>
        </authorList>
    </citation>
    <scope>NUCLEOTIDE SEQUENCE</scope>
    <source>
        <strain evidence="20">SGP5-SGP5p</strain>
        <tissue evidence="20">Aerial part</tissue>
    </source>
</reference>
<dbReference type="SMART" id="SM00184">
    <property type="entry name" value="RING"/>
    <property type="match status" value="1"/>
</dbReference>